<dbReference type="Proteomes" id="UP001162483">
    <property type="component" value="Unassembled WGS sequence"/>
</dbReference>
<sequence length="100" mass="11327">MKVEVSAKEKFLEKRKIKQAINHETIREGLKSSSKMFQMASEAHLSNKEKVVSPKMGAAVSAVASTFPGKEKYQVESELLQQLRVHKEMAEKQRKGQLNI</sequence>
<evidence type="ECO:0000313" key="2">
    <source>
        <dbReference type="Proteomes" id="UP001162483"/>
    </source>
</evidence>
<gene>
    <name evidence="1" type="ORF">SPARVUS_LOCUS11434189</name>
</gene>
<name>A0ABN9F721_9NEOB</name>
<dbReference type="Pfam" id="PF15433">
    <property type="entry name" value="MRP-S31"/>
    <property type="match status" value="1"/>
</dbReference>
<comment type="caution">
    <text evidence="1">The sequence shown here is derived from an EMBL/GenBank/DDBJ whole genome shotgun (WGS) entry which is preliminary data.</text>
</comment>
<organism evidence="1 2">
    <name type="scientific">Staurois parvus</name>
    <dbReference type="NCBI Taxonomy" id="386267"/>
    <lineage>
        <taxon>Eukaryota</taxon>
        <taxon>Metazoa</taxon>
        <taxon>Chordata</taxon>
        <taxon>Craniata</taxon>
        <taxon>Vertebrata</taxon>
        <taxon>Euteleostomi</taxon>
        <taxon>Amphibia</taxon>
        <taxon>Batrachia</taxon>
        <taxon>Anura</taxon>
        <taxon>Neobatrachia</taxon>
        <taxon>Ranoidea</taxon>
        <taxon>Ranidae</taxon>
        <taxon>Staurois</taxon>
    </lineage>
</organism>
<reference evidence="1" key="1">
    <citation type="submission" date="2023-05" db="EMBL/GenBank/DDBJ databases">
        <authorList>
            <person name="Stuckert A."/>
        </authorList>
    </citation>
    <scope>NUCLEOTIDE SEQUENCE</scope>
</reference>
<proteinExistence type="predicted"/>
<protein>
    <submittedName>
        <fullName evidence="1">Uncharacterized protein</fullName>
    </submittedName>
</protein>
<dbReference type="InterPro" id="IPR026299">
    <property type="entry name" value="MRP-S31"/>
</dbReference>
<dbReference type="EMBL" id="CATNWA010016459">
    <property type="protein sequence ID" value="CAI9592841.1"/>
    <property type="molecule type" value="Genomic_DNA"/>
</dbReference>
<accession>A0ABN9F721</accession>
<feature type="non-terminal residue" evidence="1">
    <location>
        <position position="100"/>
    </location>
</feature>
<keyword evidence="2" id="KW-1185">Reference proteome</keyword>
<evidence type="ECO:0000313" key="1">
    <source>
        <dbReference type="EMBL" id="CAI9592841.1"/>
    </source>
</evidence>